<dbReference type="PANTHER" id="PTHR16305">
    <property type="entry name" value="TESTICULAR SOLUBLE ADENYLYL CYCLASE"/>
    <property type="match status" value="1"/>
</dbReference>
<protein>
    <submittedName>
        <fullName evidence="5">LuxR family transcriptional regulator</fullName>
    </submittedName>
</protein>
<dbReference type="Pfam" id="PF00196">
    <property type="entry name" value="GerE"/>
    <property type="match status" value="1"/>
</dbReference>
<dbReference type="EMBL" id="BMQJ01000003">
    <property type="protein sequence ID" value="GGP87707.1"/>
    <property type="molecule type" value="Genomic_DNA"/>
</dbReference>
<sequence>MGWQKALNALIGRSAELARLAAVLDSAAAGLAGVALVGGDAGIGKTRLVAELAERAEAAGFAVLVGQCAELGDALPYLPLADALRGAPAELRAEIEARPVLGRLLPGGVDLGAETASALTQQRLFGSMLGFLATRPVLLILEDLHWADRSTRDLLVFLSRMLQTERVCLVGTYRTDDLHRRHPLRRVLAELKRLPSVTAVELSPLGPDEMADHLSGLGGTDPRVIGEVVDRAEGNPFYAEELLEALTDGSSMSDGLADLLLSRVEPLSDAAQRVLRGAAVAGRRVDHALLQEASGLDDLAFEDAMREIVSQGLLRPDGEYGYAFRHALLQEVVYTDLLPGERTRMHSEFARLLTAREGAAAELAYHYLAGHDLAEAMSASVEAGRRAERLGAPAEAHRHFEQALGLWDRVPDAERRAGTDRVRLAMRTAAAAADMGDNHRAIAQLRELPPTAETRERLAYYLYDSDDVPAAVAAAEEAVAAAAPGTAVLARALATLARTLLPTARDAEIGPLAERALEIAGDTGARDAQKSAMVTLASCAEYDGDPGRAGELFGAAAAQESGDLAVDLRAIFQHARLTFEHGSMAEAAVIAERGVRLAEDSGLSWSTFGTDLRFLQLLIHYTTGDWARARKEGSGFGVRVGTNHEAILSSFALFVEVAMGLPEVDERLTWVRPFWSDSLVAYMSRALAAEHALWNGDPALALEHVTAVLDALDPADMGNIRIGAVGLWALAELGRTDGADELLARARGPVRPGTGVEGHAWLARAEAEWHRVHGRADVGAWRATVEAFGYGFVYETARSRWRLAEALLVSGDHAAALEEWRQAVRAAASLGARPLGDALADLGRRARFPAAESEVPSGTGPGDASADAFGGAAGSVAGAAAGSGSGAAEGRETGNGTRGRTPAGSRPGALTGREREVLALVAEGLANREIGERLFIAQKTVSVHVSNILGKLGVSSRTQAAAVARREGLL</sequence>
<dbReference type="CDD" id="cd06170">
    <property type="entry name" value="LuxR_C_like"/>
    <property type="match status" value="1"/>
</dbReference>
<proteinExistence type="predicted"/>
<dbReference type="InterPro" id="IPR016032">
    <property type="entry name" value="Sig_transdc_resp-reg_C-effctor"/>
</dbReference>
<dbReference type="PROSITE" id="PS50043">
    <property type="entry name" value="HTH_LUXR_2"/>
    <property type="match status" value="1"/>
</dbReference>
<dbReference type="Proteomes" id="UP000611554">
    <property type="component" value="Unassembled WGS sequence"/>
</dbReference>
<feature type="compositionally biased region" description="Low complexity" evidence="3">
    <location>
        <begin position="888"/>
        <end position="901"/>
    </location>
</feature>
<keyword evidence="2" id="KW-0067">ATP-binding</keyword>
<dbReference type="Pfam" id="PF13191">
    <property type="entry name" value="AAA_16"/>
    <property type="match status" value="1"/>
</dbReference>
<evidence type="ECO:0000256" key="3">
    <source>
        <dbReference type="SAM" id="MobiDB-lite"/>
    </source>
</evidence>
<evidence type="ECO:0000313" key="5">
    <source>
        <dbReference type="EMBL" id="GGP87707.1"/>
    </source>
</evidence>
<dbReference type="InterPro" id="IPR011990">
    <property type="entry name" value="TPR-like_helical_dom_sf"/>
</dbReference>
<dbReference type="SUPFAM" id="SSF46894">
    <property type="entry name" value="C-terminal effector domain of the bipartite response regulators"/>
    <property type="match status" value="1"/>
</dbReference>
<evidence type="ECO:0000256" key="2">
    <source>
        <dbReference type="ARBA" id="ARBA00022840"/>
    </source>
</evidence>
<feature type="region of interest" description="Disordered" evidence="3">
    <location>
        <begin position="880"/>
        <end position="911"/>
    </location>
</feature>
<organism evidence="5 6">
    <name type="scientific">Streptosporangium pseudovulgare</name>
    <dbReference type="NCBI Taxonomy" id="35765"/>
    <lineage>
        <taxon>Bacteria</taxon>
        <taxon>Bacillati</taxon>
        <taxon>Actinomycetota</taxon>
        <taxon>Actinomycetes</taxon>
        <taxon>Streptosporangiales</taxon>
        <taxon>Streptosporangiaceae</taxon>
        <taxon>Streptosporangium</taxon>
    </lineage>
</organism>
<dbReference type="PROSITE" id="PS00622">
    <property type="entry name" value="HTH_LUXR_1"/>
    <property type="match status" value="1"/>
</dbReference>
<dbReference type="InterPro" id="IPR027417">
    <property type="entry name" value="P-loop_NTPase"/>
</dbReference>
<name>A0ABQ2QLU4_9ACTN</name>
<dbReference type="SUPFAM" id="SSF52540">
    <property type="entry name" value="P-loop containing nucleoside triphosphate hydrolases"/>
    <property type="match status" value="1"/>
</dbReference>
<dbReference type="Gene3D" id="1.10.10.10">
    <property type="entry name" value="Winged helix-like DNA-binding domain superfamily/Winged helix DNA-binding domain"/>
    <property type="match status" value="1"/>
</dbReference>
<comment type="caution">
    <text evidence="5">The sequence shown here is derived from an EMBL/GenBank/DDBJ whole genome shotgun (WGS) entry which is preliminary data.</text>
</comment>
<evidence type="ECO:0000259" key="4">
    <source>
        <dbReference type="PROSITE" id="PS50043"/>
    </source>
</evidence>
<dbReference type="PRINTS" id="PR00038">
    <property type="entry name" value="HTHLUXR"/>
</dbReference>
<dbReference type="RefSeq" id="WP_189245856.1">
    <property type="nucleotide sequence ID" value="NZ_BMQJ01000003.1"/>
</dbReference>
<dbReference type="SMART" id="SM00421">
    <property type="entry name" value="HTH_LUXR"/>
    <property type="match status" value="1"/>
</dbReference>
<dbReference type="PANTHER" id="PTHR16305:SF35">
    <property type="entry name" value="TRANSCRIPTIONAL ACTIVATOR DOMAIN"/>
    <property type="match status" value="1"/>
</dbReference>
<dbReference type="Gene3D" id="3.40.50.300">
    <property type="entry name" value="P-loop containing nucleotide triphosphate hydrolases"/>
    <property type="match status" value="1"/>
</dbReference>
<gene>
    <name evidence="5" type="ORF">GCM10010140_16390</name>
</gene>
<accession>A0ABQ2QLU4</accession>
<reference evidence="6" key="1">
    <citation type="journal article" date="2019" name="Int. J. Syst. Evol. Microbiol.">
        <title>The Global Catalogue of Microorganisms (GCM) 10K type strain sequencing project: providing services to taxonomists for standard genome sequencing and annotation.</title>
        <authorList>
            <consortium name="The Broad Institute Genomics Platform"/>
            <consortium name="The Broad Institute Genome Sequencing Center for Infectious Disease"/>
            <person name="Wu L."/>
            <person name="Ma J."/>
        </authorList>
    </citation>
    <scope>NUCLEOTIDE SEQUENCE [LARGE SCALE GENOMIC DNA]</scope>
    <source>
        <strain evidence="6">JCM 3115</strain>
    </source>
</reference>
<dbReference type="InterPro" id="IPR000792">
    <property type="entry name" value="Tscrpt_reg_LuxR_C"/>
</dbReference>
<keyword evidence="6" id="KW-1185">Reference proteome</keyword>
<evidence type="ECO:0000256" key="1">
    <source>
        <dbReference type="ARBA" id="ARBA00022741"/>
    </source>
</evidence>
<dbReference type="InterPro" id="IPR041664">
    <property type="entry name" value="AAA_16"/>
</dbReference>
<dbReference type="Gene3D" id="1.25.40.10">
    <property type="entry name" value="Tetratricopeptide repeat domain"/>
    <property type="match status" value="1"/>
</dbReference>
<keyword evidence="1" id="KW-0547">Nucleotide-binding</keyword>
<dbReference type="InterPro" id="IPR036388">
    <property type="entry name" value="WH-like_DNA-bd_sf"/>
</dbReference>
<feature type="domain" description="HTH luxR-type" evidence="4">
    <location>
        <begin position="903"/>
        <end position="968"/>
    </location>
</feature>
<evidence type="ECO:0000313" key="6">
    <source>
        <dbReference type="Proteomes" id="UP000611554"/>
    </source>
</evidence>